<feature type="domain" description="EF-hand" evidence="7">
    <location>
        <begin position="591"/>
        <end position="626"/>
    </location>
</feature>
<dbReference type="FunFam" id="1.10.238.10:FF:000336">
    <property type="entry name" value="HLH domain-containing protein"/>
    <property type="match status" value="1"/>
</dbReference>
<feature type="region of interest" description="Disordered" evidence="6">
    <location>
        <begin position="244"/>
        <end position="321"/>
    </location>
</feature>
<evidence type="ECO:0000256" key="6">
    <source>
        <dbReference type="SAM" id="MobiDB-lite"/>
    </source>
</evidence>
<sequence>MDQRRKLLFAYKVRSTHVKTGQHSDSHTGRSCKVPLLPDLEPQRRVLNSTSDVHKSVPGMAMTSSVLKLPILPESKLSDTEALVLAAATASQSMSALPFSSKSLARFGMSRSASEAMLPKRRTARNQILEKLALSSLENTQDLGTSSASASRFGRALQEPRRKDSFKEKSALLQITRAAQEICLQLSEQRQDESVDGKGSGQKTGQGLGGSKKQPRSKQKGKKKEVAEEAQIQLEAWCRSTLASVPEADEATKSAAESRKKQLEEMSQADIEATGEPASSGMDKRSIRPAAEDATGSTAPSPKSRRPVSKQGKKLTQQFSTKWKTLGRDDASYGLPNLQDRLEQIQNTYFGKADMMDEATVQRMRMVFNRFRNSTGNEILQDDLPHAMEFLGYVVTSEEELNQVAGQVTSFKEMDFNEFLEFVEKYSRAQFDLYQVVFDRFDCDGSGEIEISELRKLLLSIGIVVVRQMIEEALEVVDDDGNGQLNFEEFIYFLTVYQHTEGFTKEEVKRMWDIYSGFVAESVKLKRGQQLQIDDLKDALVAVFGLHSESHAVRIAHKLCNNANGQKRQFGANEGLSFHEFLIFARGLRIAEQAEYKRHFKRFDQDSSGNISATELRDVLQALGYRPMRQVIGEVLEEVDFEQDAELDFEEFFHFMLLFKQRDGFSQKELTEYEDVFRKFDRDESDNINVHELGDMLRFLGFSVGTDHLYMLLAQVDVNRNGTLDCNEFLRLMRLHRETELKRLHDIFVHRGVAQETLEASSVPVAVQDYVGRDVPLKTLLADLPSEAVDFEDFVTLADKARMTKVISERRMAGFSPAEISQLEEMFKHYDKDESGDIDSFEVQELLNDFGLPCRTIAERQAALDQLEEAKQLAAEAGVKSPKGKINSMITFWELVQLVRLVKTSRAKAKEEESRTLLEAISFSKQEIDDFRSVFLNWAKYGGLNPAVDEGTLGQRVSLQETAAKKKDTEDLDEEEPGLTHSMFQRLLRSLELQINQQAKQAMEEKLSRVQLTDKHELSFVGFLQMMRWMLDSNFAGINTNAQKVAAARQEDHFSKVLKSH</sequence>
<dbReference type="OMA" id="TWICLIS"/>
<evidence type="ECO:0000313" key="8">
    <source>
        <dbReference type="EMBL" id="OLP93683.1"/>
    </source>
</evidence>
<feature type="compositionally biased region" description="Basic and acidic residues" evidence="6">
    <location>
        <begin position="158"/>
        <end position="167"/>
    </location>
</feature>
<dbReference type="PANTHER" id="PTHR23048:SF0">
    <property type="entry name" value="CALMODULIN LIKE 3"/>
    <property type="match status" value="1"/>
</dbReference>
<dbReference type="CDD" id="cd00051">
    <property type="entry name" value="EFh"/>
    <property type="match status" value="2"/>
</dbReference>
<dbReference type="InterPro" id="IPR018247">
    <property type="entry name" value="EF_Hand_1_Ca_BS"/>
</dbReference>
<feature type="region of interest" description="Disordered" evidence="6">
    <location>
        <begin position="140"/>
        <end position="167"/>
    </location>
</feature>
<keyword evidence="3" id="KW-0677">Repeat</keyword>
<dbReference type="PROSITE" id="PS50222">
    <property type="entry name" value="EF_HAND_2"/>
    <property type="match status" value="6"/>
</dbReference>
<dbReference type="GO" id="GO:0016460">
    <property type="term" value="C:myosin II complex"/>
    <property type="evidence" value="ECO:0007669"/>
    <property type="project" value="TreeGrafter"/>
</dbReference>
<feature type="compositionally biased region" description="Basic residues" evidence="6">
    <location>
        <begin position="303"/>
        <end position="313"/>
    </location>
</feature>
<dbReference type="InterPro" id="IPR050230">
    <property type="entry name" value="CALM/Myosin/TropC-like"/>
</dbReference>
<protein>
    <recommendedName>
        <fullName evidence="1">Calmodulin</fullName>
    </recommendedName>
</protein>
<evidence type="ECO:0000256" key="3">
    <source>
        <dbReference type="ARBA" id="ARBA00022737"/>
    </source>
</evidence>
<gene>
    <name evidence="8" type="ORF">AK812_SmicGene24414</name>
</gene>
<evidence type="ECO:0000256" key="5">
    <source>
        <dbReference type="ARBA" id="ARBA00022990"/>
    </source>
</evidence>
<feature type="domain" description="EF-hand" evidence="7">
    <location>
        <begin position="704"/>
        <end position="739"/>
    </location>
</feature>
<feature type="compositionally biased region" description="Gly residues" evidence="6">
    <location>
        <begin position="198"/>
        <end position="210"/>
    </location>
</feature>
<evidence type="ECO:0000256" key="2">
    <source>
        <dbReference type="ARBA" id="ARBA00022723"/>
    </source>
</evidence>
<evidence type="ECO:0000259" key="7">
    <source>
        <dbReference type="PROSITE" id="PS50222"/>
    </source>
</evidence>
<dbReference type="AlphaFoldDB" id="A0A1Q9DEP2"/>
<dbReference type="InterPro" id="IPR002048">
    <property type="entry name" value="EF_hand_dom"/>
</dbReference>
<evidence type="ECO:0000256" key="1">
    <source>
        <dbReference type="ARBA" id="ARBA00020786"/>
    </source>
</evidence>
<keyword evidence="9" id="KW-1185">Reference proteome</keyword>
<accession>A0A1Q9DEP2</accession>
<comment type="caution">
    <text evidence="8">The sequence shown here is derived from an EMBL/GenBank/DDBJ whole genome shotgun (WGS) entry which is preliminary data.</text>
</comment>
<organism evidence="8 9">
    <name type="scientific">Symbiodinium microadriaticum</name>
    <name type="common">Dinoflagellate</name>
    <name type="synonym">Zooxanthella microadriatica</name>
    <dbReference type="NCBI Taxonomy" id="2951"/>
    <lineage>
        <taxon>Eukaryota</taxon>
        <taxon>Sar</taxon>
        <taxon>Alveolata</taxon>
        <taxon>Dinophyceae</taxon>
        <taxon>Suessiales</taxon>
        <taxon>Symbiodiniaceae</taxon>
        <taxon>Symbiodinium</taxon>
    </lineage>
</organism>
<evidence type="ECO:0000256" key="4">
    <source>
        <dbReference type="ARBA" id="ARBA00022837"/>
    </source>
</evidence>
<feature type="compositionally biased region" description="Polar residues" evidence="6">
    <location>
        <begin position="140"/>
        <end position="150"/>
    </location>
</feature>
<dbReference type="OrthoDB" id="186625at2759"/>
<feature type="domain" description="EF-hand" evidence="7">
    <location>
        <begin position="668"/>
        <end position="703"/>
    </location>
</feature>
<dbReference type="GO" id="GO:0005509">
    <property type="term" value="F:calcium ion binding"/>
    <property type="evidence" value="ECO:0007669"/>
    <property type="project" value="InterPro"/>
</dbReference>
<dbReference type="SMART" id="SM00054">
    <property type="entry name" value="EFh"/>
    <property type="match status" value="7"/>
</dbReference>
<dbReference type="InterPro" id="IPR011992">
    <property type="entry name" value="EF-hand-dom_pair"/>
</dbReference>
<dbReference type="EMBL" id="LSRX01000573">
    <property type="protein sequence ID" value="OLP93683.1"/>
    <property type="molecule type" value="Genomic_DNA"/>
</dbReference>
<feature type="domain" description="EF-hand" evidence="7">
    <location>
        <begin position="429"/>
        <end position="464"/>
    </location>
</feature>
<keyword evidence="2" id="KW-0479">Metal-binding</keyword>
<name>A0A1Q9DEP2_SYMMI</name>
<proteinExistence type="predicted"/>
<dbReference type="SUPFAM" id="SSF47473">
    <property type="entry name" value="EF-hand"/>
    <property type="match status" value="3"/>
</dbReference>
<keyword evidence="5" id="KW-0007">Acetylation</keyword>
<dbReference type="PANTHER" id="PTHR23048">
    <property type="entry name" value="MYOSIN LIGHT CHAIN 1, 3"/>
    <property type="match status" value="1"/>
</dbReference>
<dbReference type="Gene3D" id="1.10.238.10">
    <property type="entry name" value="EF-hand"/>
    <property type="match status" value="4"/>
</dbReference>
<dbReference type="PROSITE" id="PS00018">
    <property type="entry name" value="EF_HAND_1"/>
    <property type="match status" value="6"/>
</dbReference>
<feature type="domain" description="EF-hand" evidence="7">
    <location>
        <begin position="818"/>
        <end position="853"/>
    </location>
</feature>
<feature type="region of interest" description="Disordered" evidence="6">
    <location>
        <begin position="189"/>
        <end position="227"/>
    </location>
</feature>
<keyword evidence="4" id="KW-0106">Calcium</keyword>
<dbReference type="Proteomes" id="UP000186817">
    <property type="component" value="Unassembled WGS sequence"/>
</dbReference>
<feature type="compositionally biased region" description="Basic and acidic residues" evidence="6">
    <location>
        <begin position="250"/>
        <end position="264"/>
    </location>
</feature>
<dbReference type="Pfam" id="PF13499">
    <property type="entry name" value="EF-hand_7"/>
    <property type="match status" value="3"/>
</dbReference>
<feature type="domain" description="EF-hand" evidence="7">
    <location>
        <begin position="465"/>
        <end position="500"/>
    </location>
</feature>
<feature type="compositionally biased region" description="Basic residues" evidence="6">
    <location>
        <begin position="213"/>
        <end position="223"/>
    </location>
</feature>
<evidence type="ECO:0000313" key="9">
    <source>
        <dbReference type="Proteomes" id="UP000186817"/>
    </source>
</evidence>
<reference evidence="8 9" key="1">
    <citation type="submission" date="2016-02" db="EMBL/GenBank/DDBJ databases">
        <title>Genome analysis of coral dinoflagellate symbionts highlights evolutionary adaptations to a symbiotic lifestyle.</title>
        <authorList>
            <person name="Aranda M."/>
            <person name="Li Y."/>
            <person name="Liew Y.J."/>
            <person name="Baumgarten S."/>
            <person name="Simakov O."/>
            <person name="Wilson M."/>
            <person name="Piel J."/>
            <person name="Ashoor H."/>
            <person name="Bougouffa S."/>
            <person name="Bajic V.B."/>
            <person name="Ryu T."/>
            <person name="Ravasi T."/>
            <person name="Bayer T."/>
            <person name="Micklem G."/>
            <person name="Kim H."/>
            <person name="Bhak J."/>
            <person name="Lajeunesse T.C."/>
            <person name="Voolstra C.R."/>
        </authorList>
    </citation>
    <scope>NUCLEOTIDE SEQUENCE [LARGE SCALE GENOMIC DNA]</scope>
    <source>
        <strain evidence="8 9">CCMP2467</strain>
    </source>
</reference>